<comment type="caution">
    <text evidence="8">The sequence shown here is derived from an EMBL/GenBank/DDBJ whole genome shotgun (WGS) entry which is preliminary data.</text>
</comment>
<proteinExistence type="inferred from homology"/>
<dbReference type="GeneID" id="73043898"/>
<dbReference type="EC" id="3.5.4.2" evidence="2"/>
<dbReference type="Proteomes" id="UP001595945">
    <property type="component" value="Unassembled WGS sequence"/>
</dbReference>
<feature type="region of interest" description="Disordered" evidence="5">
    <location>
        <begin position="438"/>
        <end position="464"/>
    </location>
</feature>
<sequence>MNDLQSVALGDEDADLVVTGGRVCLPEMGEFQSRDVVVVDDRVAALPEDATPVVGDDTRVVTASNRVVAPGFVDAHTHLDLHQTFENAYHYAVEGGTTTVVSEVTGYGPAFGAEGVEQFLAATSYLPVRVRAVVPPQPLLDTFEPRRADDEDADALADLLADDRVVGVGEIDWIHAVGRDTPAELLYERADAEGKTVSGHAAGCSGEKFAAFATIIDDDHEAISGEDVVTRVENGVHAIGRYGSIRDDMAAIGDAYDEVPTAELSLSSDGMWPRELIDEGYMDAVVRRAIEEGVEPADAIRMATLNPARHFGLDDEGVGSLSPGSVADIVLIDDLDEVNVTTVVSGGEVVYNKGECMVAPRSHEYPDRFYDSVNVSADPEQFRVPADAASGGDDGASGEVRAIECQRGLLSGETMVSPPVEGDELVADPDADLLKATLLDRHPKGDVPERRSDGSSASADSGREDGFTGFLTGFGLDSGAVATSVVWETPGVLAVGANDADMRTAVGHVAETGGGWAVVEDGDVVAELPTRVAGVCADLEVEETAKLYDAVESALRRLGADGDRPMLTLQTLAFAGVPSLKLSFSGYADILNRRVVGLTP</sequence>
<reference evidence="8 9" key="1">
    <citation type="journal article" date="2019" name="Int. J. Syst. Evol. Microbiol.">
        <title>The Global Catalogue of Microorganisms (GCM) 10K type strain sequencing project: providing services to taxonomists for standard genome sequencing and annotation.</title>
        <authorList>
            <consortium name="The Broad Institute Genomics Platform"/>
            <consortium name="The Broad Institute Genome Sequencing Center for Infectious Disease"/>
            <person name="Wu L."/>
            <person name="Ma J."/>
        </authorList>
    </citation>
    <scope>NUCLEOTIDE SEQUENCE [LARGE SCALE GENOMIC DNA]</scope>
    <source>
        <strain evidence="8 9">XZYJ18</strain>
    </source>
</reference>
<dbReference type="Gene3D" id="3.20.20.140">
    <property type="entry name" value="Metal-dependent hydrolases"/>
    <property type="match status" value="1"/>
</dbReference>
<dbReference type="InterPro" id="IPR032466">
    <property type="entry name" value="Metal_Hydrolase"/>
</dbReference>
<dbReference type="InterPro" id="IPR006680">
    <property type="entry name" value="Amidohydro-rel"/>
</dbReference>
<dbReference type="PANTHER" id="PTHR11113">
    <property type="entry name" value="N-ACETYLGLUCOSAMINE-6-PHOSPHATE DEACETYLASE"/>
    <property type="match status" value="1"/>
</dbReference>
<evidence type="ECO:0000256" key="3">
    <source>
        <dbReference type="ARBA" id="ARBA00022801"/>
    </source>
</evidence>
<evidence type="ECO:0000256" key="2">
    <source>
        <dbReference type="ARBA" id="ARBA00012782"/>
    </source>
</evidence>
<dbReference type="RefSeq" id="WP_254268949.1">
    <property type="nucleotide sequence ID" value="NZ_CP100400.1"/>
</dbReference>
<keyword evidence="3" id="KW-0378">Hydrolase</keyword>
<feature type="compositionally biased region" description="Basic and acidic residues" evidence="5">
    <location>
        <begin position="438"/>
        <end position="453"/>
    </location>
</feature>
<dbReference type="PANTHER" id="PTHR11113:SF2">
    <property type="entry name" value="ADENINE DEAMINASE"/>
    <property type="match status" value="1"/>
</dbReference>
<feature type="domain" description="Adenine deaminase C-terminal" evidence="7">
    <location>
        <begin position="467"/>
        <end position="591"/>
    </location>
</feature>
<dbReference type="GO" id="GO:0000034">
    <property type="term" value="F:adenine deaminase activity"/>
    <property type="evidence" value="ECO:0007669"/>
    <property type="project" value="UniProtKB-EC"/>
</dbReference>
<name>A0ABD5Q3Y6_9EURY</name>
<evidence type="ECO:0000256" key="4">
    <source>
        <dbReference type="ARBA" id="ARBA00047720"/>
    </source>
</evidence>
<dbReference type="InterPro" id="IPR018228">
    <property type="entry name" value="DNase_TatD-rel_CS"/>
</dbReference>
<dbReference type="Pfam" id="PF13382">
    <property type="entry name" value="Adenine_deam_C"/>
    <property type="match status" value="1"/>
</dbReference>
<dbReference type="InterPro" id="IPR026912">
    <property type="entry name" value="Adenine_deam_C"/>
</dbReference>
<dbReference type="AlphaFoldDB" id="A0ABD5Q3Y6"/>
<dbReference type="PROSITE" id="PS01137">
    <property type="entry name" value="TATD_1"/>
    <property type="match status" value="1"/>
</dbReference>
<dbReference type="SUPFAM" id="SSF51338">
    <property type="entry name" value="Composite domain of metallo-dependent hydrolases"/>
    <property type="match status" value="1"/>
</dbReference>
<dbReference type="EMBL" id="JBHSHT010000002">
    <property type="protein sequence ID" value="MFC4825386.1"/>
    <property type="molecule type" value="Genomic_DNA"/>
</dbReference>
<dbReference type="InterPro" id="IPR011059">
    <property type="entry name" value="Metal-dep_hydrolase_composite"/>
</dbReference>
<keyword evidence="9" id="KW-1185">Reference proteome</keyword>
<comment type="catalytic activity">
    <reaction evidence="4">
        <text>adenine + H2O + H(+) = hypoxanthine + NH4(+)</text>
        <dbReference type="Rhea" id="RHEA:23688"/>
        <dbReference type="ChEBI" id="CHEBI:15377"/>
        <dbReference type="ChEBI" id="CHEBI:15378"/>
        <dbReference type="ChEBI" id="CHEBI:16708"/>
        <dbReference type="ChEBI" id="CHEBI:17368"/>
        <dbReference type="ChEBI" id="CHEBI:28938"/>
        <dbReference type="EC" id="3.5.4.2"/>
    </reaction>
</comment>
<feature type="domain" description="Amidohydrolase-related" evidence="6">
    <location>
        <begin position="67"/>
        <end position="350"/>
    </location>
</feature>
<dbReference type="Pfam" id="PF01979">
    <property type="entry name" value="Amidohydro_1"/>
    <property type="match status" value="1"/>
</dbReference>
<evidence type="ECO:0000259" key="6">
    <source>
        <dbReference type="Pfam" id="PF01979"/>
    </source>
</evidence>
<organism evidence="8 9">
    <name type="scientific">Halorussus aquaticus</name>
    <dbReference type="NCBI Taxonomy" id="2953748"/>
    <lineage>
        <taxon>Archaea</taxon>
        <taxon>Methanobacteriati</taxon>
        <taxon>Methanobacteriota</taxon>
        <taxon>Stenosarchaea group</taxon>
        <taxon>Halobacteria</taxon>
        <taxon>Halobacteriales</taxon>
        <taxon>Haladaptataceae</taxon>
        <taxon>Halorussus</taxon>
    </lineage>
</organism>
<evidence type="ECO:0000256" key="5">
    <source>
        <dbReference type="SAM" id="MobiDB-lite"/>
    </source>
</evidence>
<evidence type="ECO:0000256" key="1">
    <source>
        <dbReference type="ARBA" id="ARBA00006773"/>
    </source>
</evidence>
<evidence type="ECO:0000259" key="7">
    <source>
        <dbReference type="Pfam" id="PF13382"/>
    </source>
</evidence>
<dbReference type="Gene3D" id="2.30.40.10">
    <property type="entry name" value="Urease, subunit C, domain 1"/>
    <property type="match status" value="1"/>
</dbReference>
<dbReference type="SUPFAM" id="SSF51556">
    <property type="entry name" value="Metallo-dependent hydrolases"/>
    <property type="match status" value="1"/>
</dbReference>
<accession>A0ABD5Q3Y6</accession>
<gene>
    <name evidence="8" type="ORF">ACFO9K_14080</name>
</gene>
<comment type="similarity">
    <text evidence="1">Belongs to the metallo-dependent hydrolases superfamily. Adenine deaminase family.</text>
</comment>
<evidence type="ECO:0000313" key="9">
    <source>
        <dbReference type="Proteomes" id="UP001595945"/>
    </source>
</evidence>
<evidence type="ECO:0000313" key="8">
    <source>
        <dbReference type="EMBL" id="MFC4825386.1"/>
    </source>
</evidence>
<protein>
    <recommendedName>
        <fullName evidence="2">adenine deaminase</fullName>
        <ecNumber evidence="2">3.5.4.2</ecNumber>
    </recommendedName>
</protein>